<comment type="caution">
    <text evidence="1">The sequence shown here is derived from an EMBL/GenBank/DDBJ whole genome shotgun (WGS) entry which is preliminary data.</text>
</comment>
<dbReference type="Proteomes" id="UP000708338">
    <property type="component" value="Unassembled WGS sequence"/>
</dbReference>
<dbReference type="AlphaFoldDB" id="A0AA41FK87"/>
<dbReference type="RefSeq" id="WP_166436667.1">
    <property type="nucleotide sequence ID" value="NZ_CABJDD010000026.1"/>
</dbReference>
<accession>A0AA41FK87</accession>
<name>A0AA41FK87_9FIRM</name>
<reference evidence="1" key="1">
    <citation type="journal article" date="2021" name="Gut Microbes">
        <title>A synthetic consortium of 100 gut commensals modulates the composition and function in a colon model of the microbiome of elderly subjects.</title>
        <authorList>
            <person name="Perez M."/>
            <person name="Ntemiri A."/>
            <person name="Tan H."/>
            <person name="Harris H.M.B."/>
            <person name="Roager H.M."/>
            <person name="Ribiere C."/>
            <person name="O'Toole P.W."/>
        </authorList>
    </citation>
    <scope>NUCLEOTIDE SEQUENCE</scope>
    <source>
        <strain evidence="1">MCC335</strain>
    </source>
</reference>
<evidence type="ECO:0000313" key="1">
    <source>
        <dbReference type="EMBL" id="MBT9812929.1"/>
    </source>
</evidence>
<sequence>MHICHIVKRNYIVRRSTNMGQRRLSGIVDLGKEEMIEIYNMAMGE</sequence>
<protein>
    <submittedName>
        <fullName evidence="1">Uncharacterized protein</fullName>
    </submittedName>
</protein>
<proteinExistence type="predicted"/>
<gene>
    <name evidence="1" type="ORF">GPL26_25475</name>
</gene>
<evidence type="ECO:0000313" key="2">
    <source>
        <dbReference type="Proteomes" id="UP000708338"/>
    </source>
</evidence>
<organism evidence="1 2">
    <name type="scientific">Enterocloster citroniae</name>
    <dbReference type="NCBI Taxonomy" id="358743"/>
    <lineage>
        <taxon>Bacteria</taxon>
        <taxon>Bacillati</taxon>
        <taxon>Bacillota</taxon>
        <taxon>Clostridia</taxon>
        <taxon>Lachnospirales</taxon>
        <taxon>Lachnospiraceae</taxon>
        <taxon>Enterocloster</taxon>
    </lineage>
</organism>
<dbReference type="EMBL" id="WQPS01000114">
    <property type="protein sequence ID" value="MBT9812929.1"/>
    <property type="molecule type" value="Genomic_DNA"/>
</dbReference>